<dbReference type="InterPro" id="IPR005297">
    <property type="entry name" value="Lipoprotein_repeat"/>
</dbReference>
<comment type="caution">
    <text evidence="2">The sequence shown here is derived from an EMBL/GenBank/DDBJ whole genome shotgun (WGS) entry which is preliminary data.</text>
</comment>
<protein>
    <recommendedName>
        <fullName evidence="4">Lipoprotein with Yx(FWY)xxD motif</fullName>
    </recommendedName>
</protein>
<proteinExistence type="predicted"/>
<dbReference type="EMBL" id="JAATVY010000042">
    <property type="protein sequence ID" value="NJC74018.1"/>
    <property type="molecule type" value="Genomic_DNA"/>
</dbReference>
<gene>
    <name evidence="2" type="ORF">HC031_30535</name>
</gene>
<evidence type="ECO:0000256" key="1">
    <source>
        <dbReference type="SAM" id="MobiDB-lite"/>
    </source>
</evidence>
<feature type="region of interest" description="Disordered" evidence="1">
    <location>
        <begin position="111"/>
        <end position="141"/>
    </location>
</feature>
<evidence type="ECO:0000313" key="3">
    <source>
        <dbReference type="Proteomes" id="UP000722989"/>
    </source>
</evidence>
<sequence>MGQVVVDDNGFVLYRFDKDSANPPTSNCKDKCAQVWPPVTSTDGNIPQLQGVDQALVGTIQRPDGVTQVTLAGWPLYRYIGDKAPGKWTGQGVGHTWWVISPNGKKNLTCVPTGTPTAVPPPTSDNNNSGSGNNGGSSSGY</sequence>
<accession>A0ABX0Y9E8</accession>
<reference evidence="2 3" key="1">
    <citation type="submission" date="2020-03" db="EMBL/GenBank/DDBJ databases">
        <title>WGS of the type strain of Planosporangium spp.</title>
        <authorList>
            <person name="Thawai C."/>
        </authorList>
    </citation>
    <scope>NUCLEOTIDE SEQUENCE [LARGE SCALE GENOMIC DNA]</scope>
    <source>
        <strain evidence="2 3">TBRC 5610</strain>
    </source>
</reference>
<organism evidence="2 3">
    <name type="scientific">Planosporangium thailandense</name>
    <dbReference type="NCBI Taxonomy" id="765197"/>
    <lineage>
        <taxon>Bacteria</taxon>
        <taxon>Bacillati</taxon>
        <taxon>Actinomycetota</taxon>
        <taxon>Actinomycetes</taxon>
        <taxon>Micromonosporales</taxon>
        <taxon>Micromonosporaceae</taxon>
        <taxon>Planosporangium</taxon>
    </lineage>
</organism>
<evidence type="ECO:0008006" key="4">
    <source>
        <dbReference type="Google" id="ProtNLM"/>
    </source>
</evidence>
<name>A0ABX0Y9E8_9ACTN</name>
<dbReference type="PANTHER" id="PTHR39335">
    <property type="entry name" value="BLL4220 PROTEIN"/>
    <property type="match status" value="1"/>
</dbReference>
<keyword evidence="3" id="KW-1185">Reference proteome</keyword>
<dbReference type="Pfam" id="PF03640">
    <property type="entry name" value="Lipoprotein_15"/>
    <property type="match status" value="2"/>
</dbReference>
<feature type="compositionally biased region" description="Gly residues" evidence="1">
    <location>
        <begin position="132"/>
        <end position="141"/>
    </location>
</feature>
<dbReference type="Proteomes" id="UP000722989">
    <property type="component" value="Unassembled WGS sequence"/>
</dbReference>
<dbReference type="PANTHER" id="PTHR39335:SF1">
    <property type="entry name" value="BLL4220 PROTEIN"/>
    <property type="match status" value="1"/>
</dbReference>
<evidence type="ECO:0000313" key="2">
    <source>
        <dbReference type="EMBL" id="NJC74018.1"/>
    </source>
</evidence>